<feature type="short sequence motif" description="GXSXG" evidence="3">
    <location>
        <begin position="726"/>
        <end position="730"/>
    </location>
</feature>
<feature type="active site" description="Nucleophile" evidence="3">
    <location>
        <position position="728"/>
    </location>
</feature>
<dbReference type="SUPFAM" id="SSF52151">
    <property type="entry name" value="FabD/lysophospholipase-like"/>
    <property type="match status" value="1"/>
</dbReference>
<dbReference type="PANTHER" id="PTHR43539:SF26">
    <property type="entry name" value="MONOOXYGENASE, PUTATIVE-RELATED"/>
    <property type="match status" value="1"/>
</dbReference>
<keyword evidence="3" id="KW-0378">Hydrolase</keyword>
<dbReference type="PRINTS" id="PR00411">
    <property type="entry name" value="PNDRDTASEI"/>
</dbReference>
<dbReference type="PROSITE" id="PS51635">
    <property type="entry name" value="PNPLA"/>
    <property type="match status" value="1"/>
</dbReference>
<dbReference type="Proteomes" id="UP001430848">
    <property type="component" value="Unassembled WGS sequence"/>
</dbReference>
<name>A0ABR1NQ31_DIAER</name>
<dbReference type="Pfam" id="PF13738">
    <property type="entry name" value="Pyr_redox_3"/>
    <property type="match status" value="1"/>
</dbReference>
<evidence type="ECO:0000256" key="1">
    <source>
        <dbReference type="ARBA" id="ARBA00023002"/>
    </source>
</evidence>
<feature type="short sequence motif" description="GXGXXG" evidence="3">
    <location>
        <begin position="686"/>
        <end position="691"/>
    </location>
</feature>
<evidence type="ECO:0000256" key="2">
    <source>
        <dbReference type="ARBA" id="ARBA00023098"/>
    </source>
</evidence>
<proteinExistence type="predicted"/>
<feature type="active site" description="Proton acceptor" evidence="3">
    <location>
        <position position="885"/>
    </location>
</feature>
<sequence>MAPTAVFDSPTHTVSAQTADLKARAASKSLNGLEAKVVDGKVQVQHSPSPLADDYMYDFQYNHSLPTHDALGVAIADDVDATKVAEDLVAQLSDFLGNGKAQEFADLFIEYGVWRDKLTFTWDYRTLNFRENIAKAARDLLPTTHSKNFQLITPLPNIQRPYPDLSYLQFAVSFDTEMANSHAVIHAVQTTEGWRLWTVHTVIESLLQFPPLGPRDGHQTGPISWEKQREKDDDEVVPDVVIVGGGQNGLMVAAHLKALGVPALIIEKSDIIGEIWRKRYEYLSLHFPHWADHFPYFPYPEQWPTFTPAQKMGLFMEWYASSLELHVWTSSTIVKADQDASSGSWTVQVNKGGKETRTLKPKHLVMATSLCGVPTTPVIPGMTEWKGGVYRHSTTHDSSREWVGKRVLVIGTSSSGMDTAYDCARRDIDVTLLQRSPTYVMSLTHSVPRAIGGYEPKNGKRPDIEEADRVAFATPTGPGEELGRRNAEVLERLDKDLLDGLHARGFKTYRGQRGTGNATLGSTRNGGFYFEAGACEQIINGKIKMAQGYIERFTEDKVVLSGGREEHYDLVVFATGFSNTIDSVRNTLGDAIADRCGPIWGVDEEGELKSAYKESGVPNLWIMVGYLPFSRFHSKRVSLRLKALLEGVAHRSCMQLIPVTRSAFLTVRKRENPNVRLITLITRIDGGGIRGISSLLILENIMEKIRKAKGLDHVPRPCEYFDLIGGTSTGGIIAIMLGRLGMTVDECIRAYRQVAQQAFTPKRTSFLPAPPTGAFSASALEAAIKQTVKEFCVETECVARRSQGHSTLKTCPHSETGFRDGSCTKTVVLAITKDNVDAPPTLFKTYDTSASFDGCTIWQVARATSAATTFFKSIKVGRDEIEFIDAGFGYNNPCEVLVGEAKQQFPGHSKMTVLSLGTGLGDVVTIENTRLSIINALKKMAASSKQVAAWLDKQHGDSDQYFRFNVDQGLQDIRLSDWEKASKISAHTHNYLMENDRRINEFVDSFTSMAPLEDVHDKTPQIVGDAAATARLPSHAIRSETTGIIEPALARSQSAESLETMAGDLAADMNASKAHDSRLALRTAIEPSNSIMIRPRGGPKASVCLQL</sequence>
<comment type="caution">
    <text evidence="5">The sequence shown here is derived from an EMBL/GenBank/DDBJ whole genome shotgun (WGS) entry which is preliminary data.</text>
</comment>
<dbReference type="InterPro" id="IPR016035">
    <property type="entry name" value="Acyl_Trfase/lysoPLipase"/>
</dbReference>
<dbReference type="SUPFAM" id="SSF51905">
    <property type="entry name" value="FAD/NAD(P)-binding domain"/>
    <property type="match status" value="2"/>
</dbReference>
<dbReference type="EMBL" id="JAKNSF020000153">
    <property type="protein sequence ID" value="KAK7710884.1"/>
    <property type="molecule type" value="Genomic_DNA"/>
</dbReference>
<keyword evidence="1" id="KW-0560">Oxidoreductase</keyword>
<evidence type="ECO:0000259" key="4">
    <source>
        <dbReference type="PROSITE" id="PS51635"/>
    </source>
</evidence>
<feature type="domain" description="PNPLA" evidence="4">
    <location>
        <begin position="682"/>
        <end position="898"/>
    </location>
</feature>
<dbReference type="Pfam" id="PF01734">
    <property type="entry name" value="Patatin"/>
    <property type="match status" value="1"/>
</dbReference>
<dbReference type="Gene3D" id="3.40.1090.10">
    <property type="entry name" value="Cytosolic phospholipase A2 catalytic domain"/>
    <property type="match status" value="1"/>
</dbReference>
<evidence type="ECO:0000313" key="5">
    <source>
        <dbReference type="EMBL" id="KAK7710884.1"/>
    </source>
</evidence>
<keyword evidence="6" id="KW-1185">Reference proteome</keyword>
<dbReference type="PANTHER" id="PTHR43539">
    <property type="entry name" value="FLAVIN-BINDING MONOOXYGENASE-LIKE PROTEIN (AFU_ORTHOLOGUE AFUA_4G09220)"/>
    <property type="match status" value="1"/>
</dbReference>
<organism evidence="5 6">
    <name type="scientific">Diaporthe eres</name>
    <name type="common">Phomopsis oblonga</name>
    <dbReference type="NCBI Taxonomy" id="83184"/>
    <lineage>
        <taxon>Eukaryota</taxon>
        <taxon>Fungi</taxon>
        <taxon>Dikarya</taxon>
        <taxon>Ascomycota</taxon>
        <taxon>Pezizomycotina</taxon>
        <taxon>Sordariomycetes</taxon>
        <taxon>Sordariomycetidae</taxon>
        <taxon>Diaporthales</taxon>
        <taxon>Diaporthaceae</taxon>
        <taxon>Diaporthe</taxon>
        <taxon>Diaporthe eres species complex</taxon>
    </lineage>
</organism>
<protein>
    <recommendedName>
        <fullName evidence="4">PNPLA domain-containing protein</fullName>
    </recommendedName>
</protein>
<accession>A0ABR1NQ31</accession>
<gene>
    <name evidence="5" type="ORF">SLS63_012847</name>
</gene>
<dbReference type="InterPro" id="IPR050982">
    <property type="entry name" value="Auxin_biosynth/cation_transpt"/>
</dbReference>
<evidence type="ECO:0000313" key="6">
    <source>
        <dbReference type="Proteomes" id="UP001430848"/>
    </source>
</evidence>
<dbReference type="InterPro" id="IPR002641">
    <property type="entry name" value="PNPLA_dom"/>
</dbReference>
<reference evidence="5 6" key="1">
    <citation type="submission" date="2024-02" db="EMBL/GenBank/DDBJ databases">
        <title>De novo assembly and annotation of 12 fungi associated with fruit tree decline syndrome in Ontario, Canada.</title>
        <authorList>
            <person name="Sulman M."/>
            <person name="Ellouze W."/>
            <person name="Ilyukhin E."/>
        </authorList>
    </citation>
    <scope>NUCLEOTIDE SEQUENCE [LARGE SCALE GENOMIC DNA]</scope>
    <source>
        <strain evidence="5 6">M169</strain>
    </source>
</reference>
<dbReference type="InterPro" id="IPR036188">
    <property type="entry name" value="FAD/NAD-bd_sf"/>
</dbReference>
<keyword evidence="2 3" id="KW-0443">Lipid metabolism</keyword>
<keyword evidence="3" id="KW-0442">Lipid degradation</keyword>
<evidence type="ECO:0000256" key="3">
    <source>
        <dbReference type="PROSITE-ProRule" id="PRU01161"/>
    </source>
</evidence>
<dbReference type="Gene3D" id="3.50.50.60">
    <property type="entry name" value="FAD/NAD(P)-binding domain"/>
    <property type="match status" value="1"/>
</dbReference>
<dbReference type="CDD" id="cd07216">
    <property type="entry name" value="Pat17_PNPLA8_PNPLA9_like3"/>
    <property type="match status" value="1"/>
</dbReference>
<comment type="caution">
    <text evidence="3">Lacks conserved residue(s) required for the propagation of feature annotation.</text>
</comment>